<organism evidence="1 2">
    <name type="scientific">Dendronalium phyllosphericum CENA369</name>
    <dbReference type="NCBI Taxonomy" id="1725256"/>
    <lineage>
        <taxon>Bacteria</taxon>
        <taxon>Bacillati</taxon>
        <taxon>Cyanobacteriota</taxon>
        <taxon>Cyanophyceae</taxon>
        <taxon>Nostocales</taxon>
        <taxon>Nostocaceae</taxon>
        <taxon>Dendronalium</taxon>
        <taxon>Dendronalium phyllosphericum</taxon>
    </lineage>
</organism>
<dbReference type="Proteomes" id="UP000662314">
    <property type="component" value="Unassembled WGS sequence"/>
</dbReference>
<reference evidence="1 2" key="1">
    <citation type="journal article" date="2021" name="Int. J. Syst. Evol. Microbiol.">
        <title>Amazonocrinis nigriterrae gen. nov., sp. nov., Atlanticothrix silvestris gen. nov., sp. nov. and Dendronalium phyllosphericum gen. nov., sp. nov., nostocacean cyanobacteria from Brazilian environments.</title>
        <authorList>
            <person name="Alvarenga D.O."/>
            <person name="Andreote A.P.D."/>
            <person name="Branco L.H.Z."/>
            <person name="Delbaje E."/>
            <person name="Cruz R.B."/>
            <person name="Varani A.M."/>
            <person name="Fiore M.F."/>
        </authorList>
    </citation>
    <scope>NUCLEOTIDE SEQUENCE [LARGE SCALE GENOMIC DNA]</scope>
    <source>
        <strain evidence="1 2">CENA369</strain>
    </source>
</reference>
<evidence type="ECO:0000313" key="1">
    <source>
        <dbReference type="EMBL" id="MBH8573465.1"/>
    </source>
</evidence>
<proteinExistence type="predicted"/>
<evidence type="ECO:0000313" key="2">
    <source>
        <dbReference type="Proteomes" id="UP000662314"/>
    </source>
</evidence>
<gene>
    <name evidence="1" type="ORF">I8752_10645</name>
</gene>
<name>A0A8J7I023_9NOST</name>
<accession>A0A8J7I023</accession>
<dbReference type="EMBL" id="JAECZA010000033">
    <property type="protein sequence ID" value="MBH8573465.1"/>
    <property type="molecule type" value="Genomic_DNA"/>
</dbReference>
<dbReference type="AlphaFoldDB" id="A0A8J7I023"/>
<sequence>MPSILTSLFEMPSGRCLYIRFGYCVIDEAPSLEAGTTHQKIDRNANFTDGKHVYEKAVRYYQQQKVPSKEDTSDITTISTSEQVALL</sequence>
<dbReference type="RefSeq" id="WP_214432286.1">
    <property type="nucleotide sequence ID" value="NZ_CAWPUQ010000156.1"/>
</dbReference>
<protein>
    <submittedName>
        <fullName evidence="1">Uncharacterized protein</fullName>
    </submittedName>
</protein>
<keyword evidence="2" id="KW-1185">Reference proteome</keyword>
<comment type="caution">
    <text evidence="1">The sequence shown here is derived from an EMBL/GenBank/DDBJ whole genome shotgun (WGS) entry which is preliminary data.</text>
</comment>